<feature type="non-terminal residue" evidence="1">
    <location>
        <position position="85"/>
    </location>
</feature>
<proteinExistence type="predicted"/>
<accession>A0A6A0AMF9</accession>
<protein>
    <submittedName>
        <fullName evidence="1">Uncharacterized protein</fullName>
    </submittedName>
</protein>
<keyword evidence="2" id="KW-1185">Reference proteome</keyword>
<dbReference type="AlphaFoldDB" id="A0A6A0AMF9"/>
<dbReference type="EMBL" id="BLLF01009584">
    <property type="protein sequence ID" value="GFH33768.1"/>
    <property type="molecule type" value="Genomic_DNA"/>
</dbReference>
<sequence>MVPVAQRLAHWQPRNLTISASHWSLWSRTATCAREHITAPKRVSLPRYSLPPNTPFGSAHTKVSPAYTPPSSTVSFTVLHPLHLQ</sequence>
<dbReference type="Proteomes" id="UP000485058">
    <property type="component" value="Unassembled WGS sequence"/>
</dbReference>
<organism evidence="1 2">
    <name type="scientific">Haematococcus lacustris</name>
    <name type="common">Green alga</name>
    <name type="synonym">Haematococcus pluvialis</name>
    <dbReference type="NCBI Taxonomy" id="44745"/>
    <lineage>
        <taxon>Eukaryota</taxon>
        <taxon>Viridiplantae</taxon>
        <taxon>Chlorophyta</taxon>
        <taxon>core chlorophytes</taxon>
        <taxon>Chlorophyceae</taxon>
        <taxon>CS clade</taxon>
        <taxon>Chlamydomonadales</taxon>
        <taxon>Haematococcaceae</taxon>
        <taxon>Haematococcus</taxon>
    </lineage>
</organism>
<gene>
    <name evidence="1" type="ORF">HaLaN_33187</name>
</gene>
<evidence type="ECO:0000313" key="1">
    <source>
        <dbReference type="EMBL" id="GFH33768.1"/>
    </source>
</evidence>
<reference evidence="1 2" key="1">
    <citation type="submission" date="2020-02" db="EMBL/GenBank/DDBJ databases">
        <title>Draft genome sequence of Haematococcus lacustris strain NIES-144.</title>
        <authorList>
            <person name="Morimoto D."/>
            <person name="Nakagawa S."/>
            <person name="Yoshida T."/>
            <person name="Sawayama S."/>
        </authorList>
    </citation>
    <scope>NUCLEOTIDE SEQUENCE [LARGE SCALE GENOMIC DNA]</scope>
    <source>
        <strain evidence="1 2">NIES-144</strain>
    </source>
</reference>
<comment type="caution">
    <text evidence="1">The sequence shown here is derived from an EMBL/GenBank/DDBJ whole genome shotgun (WGS) entry which is preliminary data.</text>
</comment>
<evidence type="ECO:0000313" key="2">
    <source>
        <dbReference type="Proteomes" id="UP000485058"/>
    </source>
</evidence>
<name>A0A6A0AMF9_HAELA</name>